<dbReference type="Proteomes" id="UP000663829">
    <property type="component" value="Unassembled WGS sequence"/>
</dbReference>
<evidence type="ECO:0000256" key="6">
    <source>
        <dbReference type="SAM" id="MobiDB-lite"/>
    </source>
</evidence>
<keyword evidence="4 5" id="KW-0539">Nucleus</keyword>
<dbReference type="Pfam" id="PF09011">
    <property type="entry name" value="HMG_box_2"/>
    <property type="match status" value="1"/>
</dbReference>
<comment type="similarity">
    <text evidence="2">Belongs to the HMGB family.</text>
</comment>
<dbReference type="Proteomes" id="UP000677228">
    <property type="component" value="Unassembled WGS sequence"/>
</dbReference>
<dbReference type="Gene3D" id="1.10.30.10">
    <property type="entry name" value="High mobility group box domain"/>
    <property type="match status" value="2"/>
</dbReference>
<dbReference type="PROSITE" id="PS50118">
    <property type="entry name" value="HMG_BOX_2"/>
    <property type="match status" value="2"/>
</dbReference>
<feature type="region of interest" description="Disordered" evidence="6">
    <location>
        <begin position="67"/>
        <end position="107"/>
    </location>
</feature>
<comment type="caution">
    <text evidence="9">The sequence shown here is derived from an EMBL/GenBank/DDBJ whole genome shotgun (WGS) entry which is preliminary data.</text>
</comment>
<feature type="compositionally biased region" description="Low complexity" evidence="6">
    <location>
        <begin position="141"/>
        <end position="151"/>
    </location>
</feature>
<dbReference type="SUPFAM" id="SSF47095">
    <property type="entry name" value="HMG-box"/>
    <property type="match status" value="2"/>
</dbReference>
<evidence type="ECO:0000313" key="8">
    <source>
        <dbReference type="EMBL" id="CAF0765337.1"/>
    </source>
</evidence>
<dbReference type="PANTHER" id="PTHR48112:SF32">
    <property type="entry name" value="HIGH MOBILITY GROUP PROTEIN B3"/>
    <property type="match status" value="1"/>
</dbReference>
<reference evidence="9" key="1">
    <citation type="submission" date="2021-02" db="EMBL/GenBank/DDBJ databases">
        <authorList>
            <person name="Nowell W R."/>
        </authorList>
    </citation>
    <scope>NUCLEOTIDE SEQUENCE</scope>
</reference>
<dbReference type="EMBL" id="CAJNOK010000621">
    <property type="protein sequence ID" value="CAF0765337.1"/>
    <property type="molecule type" value="Genomic_DNA"/>
</dbReference>
<feature type="domain" description="HMG box" evidence="7">
    <location>
        <begin position="167"/>
        <end position="235"/>
    </location>
</feature>
<dbReference type="GO" id="GO:0003677">
    <property type="term" value="F:DNA binding"/>
    <property type="evidence" value="ECO:0007669"/>
    <property type="project" value="UniProtKB-UniRule"/>
</dbReference>
<dbReference type="Pfam" id="PF00505">
    <property type="entry name" value="HMG_box"/>
    <property type="match status" value="1"/>
</dbReference>
<keyword evidence="3 5" id="KW-0238">DNA-binding</keyword>
<evidence type="ECO:0000256" key="1">
    <source>
        <dbReference type="ARBA" id="ARBA00004123"/>
    </source>
</evidence>
<evidence type="ECO:0000313" key="9">
    <source>
        <dbReference type="EMBL" id="CAF0841808.1"/>
    </source>
</evidence>
<dbReference type="EMBL" id="CAJOBA010000621">
    <property type="protein sequence ID" value="CAF3545380.1"/>
    <property type="molecule type" value="Genomic_DNA"/>
</dbReference>
<gene>
    <name evidence="9" type="ORF">GPM918_LOCUS5604</name>
    <name evidence="8" type="ORF">OVA965_LOCUS2779</name>
    <name evidence="11" type="ORF">SRO942_LOCUS5604</name>
    <name evidence="10" type="ORF">TMI583_LOCUS2778</name>
</gene>
<accession>A0A813VQ00</accession>
<protein>
    <recommendedName>
        <fullName evidence="7">HMG box domain-containing protein</fullName>
    </recommendedName>
</protein>
<feature type="compositionally biased region" description="Low complexity" evidence="6">
    <location>
        <begin position="69"/>
        <end position="83"/>
    </location>
</feature>
<evidence type="ECO:0000259" key="7">
    <source>
        <dbReference type="PROSITE" id="PS50118"/>
    </source>
</evidence>
<evidence type="ECO:0000256" key="3">
    <source>
        <dbReference type="ARBA" id="ARBA00023125"/>
    </source>
</evidence>
<comment type="subcellular location">
    <subcellularLocation>
        <location evidence="1">Nucleus</location>
    </subcellularLocation>
</comment>
<evidence type="ECO:0000313" key="10">
    <source>
        <dbReference type="EMBL" id="CAF3545380.1"/>
    </source>
</evidence>
<feature type="domain" description="HMG box" evidence="7">
    <location>
        <begin position="1"/>
        <end position="58"/>
    </location>
</feature>
<evidence type="ECO:0000256" key="2">
    <source>
        <dbReference type="ARBA" id="ARBA00008774"/>
    </source>
</evidence>
<dbReference type="Proteomes" id="UP000682733">
    <property type="component" value="Unassembled WGS sequence"/>
</dbReference>
<dbReference type="AlphaFoldDB" id="A0A813VQ00"/>
<feature type="compositionally biased region" description="Polar residues" evidence="6">
    <location>
        <begin position="84"/>
        <end position="104"/>
    </location>
</feature>
<dbReference type="EMBL" id="CAJNOQ010000818">
    <property type="protein sequence ID" value="CAF0841808.1"/>
    <property type="molecule type" value="Genomic_DNA"/>
</dbReference>
<dbReference type="InterPro" id="IPR050342">
    <property type="entry name" value="HMGB"/>
</dbReference>
<feature type="DNA-binding region" description="HMG box" evidence="5">
    <location>
        <begin position="167"/>
        <end position="235"/>
    </location>
</feature>
<evidence type="ECO:0000313" key="11">
    <source>
        <dbReference type="EMBL" id="CAF3629160.1"/>
    </source>
</evidence>
<evidence type="ECO:0000256" key="4">
    <source>
        <dbReference type="ARBA" id="ARBA00023242"/>
    </source>
</evidence>
<keyword evidence="12" id="KW-1185">Reference proteome</keyword>
<organism evidence="9 12">
    <name type="scientific">Didymodactylos carnosus</name>
    <dbReference type="NCBI Taxonomy" id="1234261"/>
    <lineage>
        <taxon>Eukaryota</taxon>
        <taxon>Metazoa</taxon>
        <taxon>Spiralia</taxon>
        <taxon>Gnathifera</taxon>
        <taxon>Rotifera</taxon>
        <taxon>Eurotatoria</taxon>
        <taxon>Bdelloidea</taxon>
        <taxon>Philodinida</taxon>
        <taxon>Philodinidae</taxon>
        <taxon>Didymodactylos</taxon>
    </lineage>
</organism>
<sequence>MVNNEASLHFPQLQVDYSVISKRCSERWKQMSDCEKKRFSDTAEIQRKRYKEEMVHYHAELAKTLAAVPQSTNQQSNPTQQTSMMNSYDLTNHQFPPSTTSNVHQLTASSLTPTQTLTSLPSLGLSNNNNHQNDINQSLQQQQQLFTPPSKKATKKRDKKLKDPLAPKKPLSAYFLFCADERPKVHNLQAGLSVSDVSKVLGNRWKSALPDVKQKYEQQANENKSKYQIEFNKYKQQLPMSSSNSALPGTLNIPRNNNNTNEFHPQTQMNFSQQQQQQQQTLQFPFQQQQHQNFLIDQDDFNQPNGITSVGITDHFNNHVDMENRQHDFEAETEDDG</sequence>
<dbReference type="EMBL" id="CAJOBC010000818">
    <property type="protein sequence ID" value="CAF3629160.1"/>
    <property type="molecule type" value="Genomic_DNA"/>
</dbReference>
<feature type="DNA-binding region" description="HMG box" evidence="5">
    <location>
        <begin position="1"/>
        <end position="58"/>
    </location>
</feature>
<feature type="region of interest" description="Disordered" evidence="6">
    <location>
        <begin position="141"/>
        <end position="165"/>
    </location>
</feature>
<evidence type="ECO:0000256" key="5">
    <source>
        <dbReference type="PROSITE-ProRule" id="PRU00267"/>
    </source>
</evidence>
<dbReference type="PANTHER" id="PTHR48112">
    <property type="entry name" value="HIGH MOBILITY GROUP PROTEIN DSP1"/>
    <property type="match status" value="1"/>
</dbReference>
<dbReference type="OrthoDB" id="1919336at2759"/>
<dbReference type="SMART" id="SM00398">
    <property type="entry name" value="HMG"/>
    <property type="match status" value="2"/>
</dbReference>
<proteinExistence type="inferred from homology"/>
<dbReference type="InterPro" id="IPR036910">
    <property type="entry name" value="HMG_box_dom_sf"/>
</dbReference>
<evidence type="ECO:0000313" key="12">
    <source>
        <dbReference type="Proteomes" id="UP000663829"/>
    </source>
</evidence>
<dbReference type="InterPro" id="IPR009071">
    <property type="entry name" value="HMG_box_dom"/>
</dbReference>
<dbReference type="Proteomes" id="UP000681722">
    <property type="component" value="Unassembled WGS sequence"/>
</dbReference>
<name>A0A813VQ00_9BILA</name>
<dbReference type="GO" id="GO:0005634">
    <property type="term" value="C:nucleus"/>
    <property type="evidence" value="ECO:0007669"/>
    <property type="project" value="UniProtKB-SubCell"/>
</dbReference>